<dbReference type="PANTHER" id="PTHR14919:SF0">
    <property type="entry name" value="SPERM FLAGELLAR PROTEIN 2"/>
    <property type="match status" value="1"/>
</dbReference>
<reference evidence="2 3" key="1">
    <citation type="submission" date="2024-04" db="EMBL/GenBank/DDBJ databases">
        <title>Tritrichomonas musculus Genome.</title>
        <authorList>
            <person name="Alves-Ferreira E."/>
            <person name="Grigg M."/>
            <person name="Lorenzi H."/>
            <person name="Galac M."/>
        </authorList>
    </citation>
    <scope>NUCLEOTIDE SEQUENCE [LARGE SCALE GENOMIC DNA]</scope>
    <source>
        <strain evidence="2 3">EAF2021</strain>
    </source>
</reference>
<feature type="region of interest" description="Disordered" evidence="1">
    <location>
        <begin position="1"/>
        <end position="57"/>
    </location>
</feature>
<evidence type="ECO:0000256" key="1">
    <source>
        <dbReference type="SAM" id="MobiDB-lite"/>
    </source>
</evidence>
<protein>
    <submittedName>
        <fullName evidence="2">Uncharacterized protein</fullName>
    </submittedName>
</protein>
<name>A0ABR2K865_9EUKA</name>
<organism evidence="2 3">
    <name type="scientific">Tritrichomonas musculus</name>
    <dbReference type="NCBI Taxonomy" id="1915356"/>
    <lineage>
        <taxon>Eukaryota</taxon>
        <taxon>Metamonada</taxon>
        <taxon>Parabasalia</taxon>
        <taxon>Tritrichomonadida</taxon>
        <taxon>Tritrichomonadidae</taxon>
        <taxon>Tritrichomonas</taxon>
    </lineage>
</organism>
<evidence type="ECO:0000313" key="2">
    <source>
        <dbReference type="EMBL" id="KAK8887306.1"/>
    </source>
</evidence>
<keyword evidence="3" id="KW-1185">Reference proteome</keyword>
<dbReference type="SUPFAM" id="SSF52540">
    <property type="entry name" value="P-loop containing nucleoside triphosphate hydrolases"/>
    <property type="match status" value="1"/>
</dbReference>
<feature type="compositionally biased region" description="Basic and acidic residues" evidence="1">
    <location>
        <begin position="303"/>
        <end position="312"/>
    </location>
</feature>
<comment type="caution">
    <text evidence="2">The sequence shown here is derived from an EMBL/GenBank/DDBJ whole genome shotgun (WGS) entry which is preliminary data.</text>
</comment>
<dbReference type="InterPro" id="IPR052634">
    <property type="entry name" value="Sperm_flagellar-bone_growth"/>
</dbReference>
<dbReference type="EMBL" id="JAPFFF010000006">
    <property type="protein sequence ID" value="KAK8887306.1"/>
    <property type="molecule type" value="Genomic_DNA"/>
</dbReference>
<gene>
    <name evidence="2" type="ORF">M9Y10_038344</name>
</gene>
<dbReference type="Gene3D" id="3.40.50.300">
    <property type="entry name" value="P-loop containing nucleotide triphosphate hydrolases"/>
    <property type="match status" value="1"/>
</dbReference>
<evidence type="ECO:0000313" key="3">
    <source>
        <dbReference type="Proteomes" id="UP001470230"/>
    </source>
</evidence>
<proteinExistence type="predicted"/>
<feature type="compositionally biased region" description="Basic and acidic residues" evidence="1">
    <location>
        <begin position="1"/>
        <end position="12"/>
    </location>
</feature>
<sequence>MKRLILPRERYKSPPSKYRSGRHIKGSTRLVPMDQNETNKLNKPKNANQNTNGLNSSIVNDSIEKQNTSFDSSLQKIQPINLPPKKNQIELTGKRLEFQKINDKNMCACELEGIINYTFECISQFDAACASPKKLLQDENQSIDINDIFNQNKLKYIKGEFTPKSIVRDYQPQKGEKQTILSPFHTIDCQNYLHFTTEIIFKSLSSIFNVEYSENHISDPNPILNSIINEYQNQMIPFLSPYLPYEPILFPFIVGIGGPPSSGKTTVCQFLQKAFKVNVIHVKYLQIEKSKPEKKPPTSLSKAIDKPEKKSSGEPVGDPTMITELLLQPNQTDEDQEFEEEEEEVEEKPPPYYPLPDAQEITYSDDKSAVNSIVSLIQNLMTEKPDYGFVIDGFPNNKNQHTLLEKTLASKNLNLHEKQISHMLIPPSQRARAAMTCIDGIIITAAMVNEDSLKETGKKSNLMSNYPDTKTRLIDPESGNIYSPDFHMPGLADLFGVPPPFFEEKKGEIELRLEELPLENDISQKVLQKYIQFEASIRKSSNSLLITSCQDSLELLEKLDEFIQKLFKNVQSLIPPVEEPKKRDNQPDYNIEIIRIKPMFTLLNPLSLIRPELSFTAMSSWSQCIEMFGRPISNQSQLVTSLSEKVESIQKVAIERFQLLISQQDERKEICSKFIENIKNKLKITDFSIDSENSMKTQITSPVKNIKTKKMNPRFKTNRFYKETEKVPEKVEDKIDLKELNDFISNHFRNIWDSSISIRSKNLQFVDSLVNKCGLIELILEFRKSPKKYFIFLVHRMIYVKWFYDTFSYIHNYKLTENERSSFFDDLKMQTVEIPKVNYLLKTQPASIKEFKSMFTIDQTVPTNRPDNNSKITNMKSYLLNEGPLNVAISDDSTSDSSQPETARPIHQGQFNAANDRRRLAELRGFQYLEEKLNLNMKDFDDEVHFDSVSACENLGILKFTSSNDVTFEKETVKYAEEFFNHVFLSFDGKSALKDGTGASKKAVFDLNSLLAHEAKIGLKFFRKFSIACRRKEASMVNSVFDLQDSLITYANSKTTREMEKFSKQFRLLKPVFLNFAERINEHYRNELTSTAGKSKRAFCPSALSEEESSYLLGLTSSDLFEYDVDLINGDVKFLADLSLTLKTPVVMQALVQFDHILTIAEKCTNAGMFFSNVDDFLKLVSHSSLDEYDQMKLELCLRVSECVESFDVKQFLLLFARSNDDVNELNEVFNKPPKPPVNTILSSLSNFVK</sequence>
<feature type="compositionally biased region" description="Acidic residues" evidence="1">
    <location>
        <begin position="332"/>
        <end position="346"/>
    </location>
</feature>
<feature type="region of interest" description="Disordered" evidence="1">
    <location>
        <begin position="291"/>
        <end position="356"/>
    </location>
</feature>
<dbReference type="InterPro" id="IPR027417">
    <property type="entry name" value="P-loop_NTPase"/>
</dbReference>
<dbReference type="Proteomes" id="UP001470230">
    <property type="component" value="Unassembled WGS sequence"/>
</dbReference>
<dbReference type="PANTHER" id="PTHR14919">
    <property type="entry name" value="KPL2-RELATED"/>
    <property type="match status" value="1"/>
</dbReference>
<accession>A0ABR2K865</accession>
<feature type="compositionally biased region" description="Polar residues" evidence="1">
    <location>
        <begin position="35"/>
        <end position="57"/>
    </location>
</feature>